<evidence type="ECO:0000313" key="2">
    <source>
        <dbReference type="Proteomes" id="UP000262195"/>
    </source>
</evidence>
<protein>
    <submittedName>
        <fullName evidence="1">Uncharacterized protein</fullName>
    </submittedName>
</protein>
<gene>
    <name evidence="1" type="ORF">DIW15_01690</name>
</gene>
<dbReference type="Proteomes" id="UP000262195">
    <property type="component" value="Unassembled WGS sequence"/>
</dbReference>
<dbReference type="AlphaFoldDB" id="A0A3D4S3K2"/>
<evidence type="ECO:0000313" key="1">
    <source>
        <dbReference type="EMBL" id="HCS93405.1"/>
    </source>
</evidence>
<organism evidence="1 2">
    <name type="scientific">Bavariicoccus seileri</name>
    <dbReference type="NCBI Taxonomy" id="549685"/>
    <lineage>
        <taxon>Bacteria</taxon>
        <taxon>Bacillati</taxon>
        <taxon>Bacillota</taxon>
        <taxon>Bacilli</taxon>
        <taxon>Lactobacillales</taxon>
        <taxon>Enterococcaceae</taxon>
        <taxon>Bavariicoccus</taxon>
    </lineage>
</organism>
<sequence>MIKSIVEESSLGSPYKSINLKRIEPHFANEISERLLLLHHEFDLPKGLIRITDRKSKRNLAYQATNVVSRMRKGKQYGLFDSNLNFSHNMFQTKVRSVTIHHRVYQLRNSPLIADQSGLTTIDHEFAHLLNSFYMLKTNKNLQAIAEQYENLREIDKRDVKTLKAFNHALIYHPNSLNETVYQSLLKQSGLNRLHFKRLIKETMGTYAAQSTREFFAEAFTISQYLPNYQKPFMSLFREALSKSLECSTFWD</sequence>
<dbReference type="STRING" id="1121105.GCA_000421665_00033"/>
<dbReference type="EMBL" id="DQHO01000013">
    <property type="protein sequence ID" value="HCS93405.1"/>
    <property type="molecule type" value="Genomic_DNA"/>
</dbReference>
<proteinExistence type="predicted"/>
<comment type="caution">
    <text evidence="1">The sequence shown here is derived from an EMBL/GenBank/DDBJ whole genome shotgun (WGS) entry which is preliminary data.</text>
</comment>
<accession>A0A3D4S3K2</accession>
<reference evidence="1 2" key="1">
    <citation type="journal article" date="2018" name="Nat. Biotechnol.">
        <title>A standardized bacterial taxonomy based on genome phylogeny substantially revises the tree of life.</title>
        <authorList>
            <person name="Parks D.H."/>
            <person name="Chuvochina M."/>
            <person name="Waite D.W."/>
            <person name="Rinke C."/>
            <person name="Skarshewski A."/>
            <person name="Chaumeil P.A."/>
            <person name="Hugenholtz P."/>
        </authorList>
    </citation>
    <scope>NUCLEOTIDE SEQUENCE [LARGE SCALE GENOMIC DNA]</scope>
    <source>
        <strain evidence="1">UBA11306</strain>
    </source>
</reference>
<name>A0A3D4S3K2_9ENTE</name>
<dbReference type="SUPFAM" id="SSF55486">
    <property type="entry name" value="Metalloproteases ('zincins'), catalytic domain"/>
    <property type="match status" value="1"/>
</dbReference>